<dbReference type="NCBIfam" id="NF009731">
    <property type="entry name" value="PRK13254.1-5"/>
    <property type="match status" value="1"/>
</dbReference>
<dbReference type="SUPFAM" id="SSF82093">
    <property type="entry name" value="Heme chaperone CcmE"/>
    <property type="match status" value="1"/>
</dbReference>
<evidence type="ECO:0000256" key="8">
    <source>
        <dbReference type="ARBA" id="ARBA00023004"/>
    </source>
</evidence>
<comment type="function">
    <text evidence="10">Heme chaperone required for the biogenesis of c-type cytochromes. Transiently binds heme delivered by CcmC and transfers the heme to apo-cytochromes in a process facilitated by CcmF and CcmH.</text>
</comment>
<evidence type="ECO:0000256" key="11">
    <source>
        <dbReference type="SAM" id="MobiDB-lite"/>
    </source>
</evidence>
<dbReference type="RefSeq" id="WP_238234607.1">
    <property type="nucleotide sequence ID" value="NZ_BPQQ01000018.1"/>
</dbReference>
<evidence type="ECO:0000256" key="6">
    <source>
        <dbReference type="ARBA" id="ARBA00022968"/>
    </source>
</evidence>
<keyword evidence="13" id="KW-1185">Reference proteome</keyword>
<dbReference type="PANTHER" id="PTHR34128">
    <property type="entry name" value="CYTOCHROME C-TYPE BIOGENESIS PROTEIN CCME HOMOLOG, MITOCHONDRIAL"/>
    <property type="match status" value="1"/>
</dbReference>
<evidence type="ECO:0000313" key="13">
    <source>
        <dbReference type="Proteomes" id="UP001055153"/>
    </source>
</evidence>
<evidence type="ECO:0000313" key="12">
    <source>
        <dbReference type="EMBL" id="GJD99723.1"/>
    </source>
</evidence>
<organism evidence="12 13">
    <name type="scientific">Methylobacterium isbiliense</name>
    <dbReference type="NCBI Taxonomy" id="315478"/>
    <lineage>
        <taxon>Bacteria</taxon>
        <taxon>Pseudomonadati</taxon>
        <taxon>Pseudomonadota</taxon>
        <taxon>Alphaproteobacteria</taxon>
        <taxon>Hyphomicrobiales</taxon>
        <taxon>Methylobacteriaceae</taxon>
        <taxon>Methylobacterium</taxon>
    </lineage>
</organism>
<evidence type="ECO:0000256" key="10">
    <source>
        <dbReference type="HAMAP-Rule" id="MF_01959"/>
    </source>
</evidence>
<keyword evidence="5 10" id="KW-0201">Cytochrome c-type biogenesis</keyword>
<evidence type="ECO:0000256" key="5">
    <source>
        <dbReference type="ARBA" id="ARBA00022748"/>
    </source>
</evidence>
<comment type="subcellular location">
    <subcellularLocation>
        <location evidence="10">Cell membrane</location>
        <topology evidence="10">Single-pass type II membrane protein</topology>
    </subcellularLocation>
    <subcellularLocation>
        <location evidence="1">Membrane</location>
    </subcellularLocation>
</comment>
<keyword evidence="7 10" id="KW-1133">Transmembrane helix</keyword>
<dbReference type="InterPro" id="IPR012340">
    <property type="entry name" value="NA-bd_OB-fold"/>
</dbReference>
<keyword evidence="8 10" id="KW-0408">Iron</keyword>
<dbReference type="HAMAP" id="MF_01959">
    <property type="entry name" value="CcmE"/>
    <property type="match status" value="1"/>
</dbReference>
<dbReference type="InterPro" id="IPR004329">
    <property type="entry name" value="CcmE"/>
</dbReference>
<keyword evidence="3 10" id="KW-0812">Transmembrane</keyword>
<reference evidence="12" key="2">
    <citation type="submission" date="2021-08" db="EMBL/GenBank/DDBJ databases">
        <authorList>
            <person name="Tani A."/>
            <person name="Ola A."/>
            <person name="Ogura Y."/>
            <person name="Katsura K."/>
            <person name="Hayashi T."/>
        </authorList>
    </citation>
    <scope>NUCLEOTIDE SEQUENCE</scope>
    <source>
        <strain evidence="12">DSM 17168</strain>
    </source>
</reference>
<dbReference type="EMBL" id="BPQQ01000018">
    <property type="protein sequence ID" value="GJD99723.1"/>
    <property type="molecule type" value="Genomic_DNA"/>
</dbReference>
<dbReference type="InterPro" id="IPR036127">
    <property type="entry name" value="CcmE-like_sf"/>
</dbReference>
<dbReference type="Pfam" id="PF03100">
    <property type="entry name" value="CcmE"/>
    <property type="match status" value="1"/>
</dbReference>
<evidence type="ECO:0000256" key="7">
    <source>
        <dbReference type="ARBA" id="ARBA00022989"/>
    </source>
</evidence>
<evidence type="ECO:0000256" key="4">
    <source>
        <dbReference type="ARBA" id="ARBA00022723"/>
    </source>
</evidence>
<keyword evidence="4 10" id="KW-0479">Metal-binding</keyword>
<keyword evidence="2 10" id="KW-0349">Heme</keyword>
<evidence type="ECO:0000256" key="1">
    <source>
        <dbReference type="ARBA" id="ARBA00004370"/>
    </source>
</evidence>
<evidence type="ECO:0000256" key="3">
    <source>
        <dbReference type="ARBA" id="ARBA00022692"/>
    </source>
</evidence>
<dbReference type="PANTHER" id="PTHR34128:SF2">
    <property type="entry name" value="CYTOCHROME C-TYPE BIOGENESIS PROTEIN CCME HOMOLOG, MITOCHONDRIAL"/>
    <property type="match status" value="1"/>
</dbReference>
<feature type="region of interest" description="Disordered" evidence="11">
    <location>
        <begin position="139"/>
        <end position="171"/>
    </location>
</feature>
<feature type="binding site" description="covalent" evidence="10">
    <location>
        <position position="122"/>
    </location>
    <ligand>
        <name>heme</name>
        <dbReference type="ChEBI" id="CHEBI:30413"/>
    </ligand>
</feature>
<gene>
    <name evidence="10 12" type="primary">ccmE</name>
    <name evidence="10" type="synonym">cycJ</name>
    <name evidence="12" type="ORF">GMJLKIPL_1641</name>
</gene>
<comment type="caution">
    <text evidence="12">The sequence shown here is derived from an EMBL/GenBank/DDBJ whole genome shotgun (WGS) entry which is preliminary data.</text>
</comment>
<comment type="similarity">
    <text evidence="10">Belongs to the CcmE/CycJ family.</text>
</comment>
<keyword evidence="10" id="KW-1003">Cell membrane</keyword>
<keyword evidence="6 10" id="KW-0735">Signal-anchor</keyword>
<evidence type="ECO:0000256" key="2">
    <source>
        <dbReference type="ARBA" id="ARBA00022617"/>
    </source>
</evidence>
<dbReference type="NCBIfam" id="NF009727">
    <property type="entry name" value="PRK13254.1-1"/>
    <property type="match status" value="1"/>
</dbReference>
<reference evidence="12" key="1">
    <citation type="journal article" date="2021" name="Front. Microbiol.">
        <title>Comprehensive Comparative Genomics and Phenotyping of Methylobacterium Species.</title>
        <authorList>
            <person name="Alessa O."/>
            <person name="Ogura Y."/>
            <person name="Fujitani Y."/>
            <person name="Takami H."/>
            <person name="Hayashi T."/>
            <person name="Sahin N."/>
            <person name="Tani A."/>
        </authorList>
    </citation>
    <scope>NUCLEOTIDE SEQUENCE</scope>
    <source>
        <strain evidence="12">DSM 17168</strain>
    </source>
</reference>
<feature type="binding site" description="axial binding residue" evidence="10">
    <location>
        <position position="126"/>
    </location>
    <ligand>
        <name>heme</name>
        <dbReference type="ChEBI" id="CHEBI:30413"/>
    </ligand>
    <ligandPart>
        <name>Fe</name>
        <dbReference type="ChEBI" id="CHEBI:18248"/>
    </ligandPart>
</feature>
<protein>
    <recommendedName>
        <fullName evidence="10">Cytochrome c-type biogenesis protein CcmE</fullName>
    </recommendedName>
    <alternativeName>
        <fullName evidence="10">Cytochrome c maturation protein E</fullName>
    </alternativeName>
    <alternativeName>
        <fullName evidence="10">Heme chaperone CcmE</fullName>
    </alternativeName>
</protein>
<accession>A0ABQ4SD24</accession>
<keyword evidence="9 10" id="KW-0472">Membrane</keyword>
<proteinExistence type="inferred from homology"/>
<dbReference type="Gene3D" id="2.40.50.140">
    <property type="entry name" value="Nucleic acid-binding proteins"/>
    <property type="match status" value="1"/>
</dbReference>
<dbReference type="Proteomes" id="UP001055153">
    <property type="component" value="Unassembled WGS sequence"/>
</dbReference>
<feature type="topological domain" description="Cytoplasmic" evidence="10">
    <location>
        <begin position="1"/>
        <end position="7"/>
    </location>
</feature>
<name>A0ABQ4SD24_9HYPH</name>
<feature type="topological domain" description="Extracellular" evidence="10">
    <location>
        <begin position="29"/>
        <end position="171"/>
    </location>
</feature>
<evidence type="ECO:0000256" key="9">
    <source>
        <dbReference type="ARBA" id="ARBA00023136"/>
    </source>
</evidence>
<sequence>MTRKRRRLVTIGVCGAVLAVALGLVLWAMRGTIVFFRSPSEVAQAAVAPGVRFRLGGLVQEGSVSRGPNETVSFTITDTAAAVPVRYRGLLPDLFREGQGVVTEGVLEPGGVFRADTVLAKHDETYMPREVADALKAQGHWQEGGRKGGQEAGKTGEAAPRTASGTGPATR</sequence>